<keyword evidence="3" id="KW-1185">Reference proteome</keyword>
<evidence type="ECO:0000256" key="1">
    <source>
        <dbReference type="SAM" id="MobiDB-lite"/>
    </source>
</evidence>
<feature type="region of interest" description="Disordered" evidence="1">
    <location>
        <begin position="63"/>
        <end position="89"/>
    </location>
</feature>
<evidence type="ECO:0000313" key="3">
    <source>
        <dbReference type="Proteomes" id="UP000032066"/>
    </source>
</evidence>
<feature type="region of interest" description="Disordered" evidence="1">
    <location>
        <begin position="278"/>
        <end position="301"/>
    </location>
</feature>
<feature type="compositionally biased region" description="Acidic residues" evidence="1">
    <location>
        <begin position="169"/>
        <end position="183"/>
    </location>
</feature>
<dbReference type="EMBL" id="JXZB01000004">
    <property type="protein sequence ID" value="KIQ62139.1"/>
    <property type="molecule type" value="Genomic_DNA"/>
</dbReference>
<dbReference type="STRING" id="2064.TR51_23550"/>
<dbReference type="InterPro" id="IPR046081">
    <property type="entry name" value="DUF6099"/>
</dbReference>
<dbReference type="AlphaFoldDB" id="A0A0D0PI42"/>
<feature type="compositionally biased region" description="Low complexity" evidence="1">
    <location>
        <begin position="184"/>
        <end position="195"/>
    </location>
</feature>
<feature type="region of interest" description="Disordered" evidence="1">
    <location>
        <begin position="160"/>
        <end position="216"/>
    </location>
</feature>
<dbReference type="Proteomes" id="UP000032066">
    <property type="component" value="Unassembled WGS sequence"/>
</dbReference>
<proteinExistence type="predicted"/>
<dbReference type="OrthoDB" id="3874063at2"/>
<comment type="caution">
    <text evidence="2">The sequence shown here is derived from an EMBL/GenBank/DDBJ whole genome shotgun (WGS) entry which is preliminary data.</text>
</comment>
<dbReference type="Pfam" id="PF19594">
    <property type="entry name" value="DUF6099"/>
    <property type="match status" value="1"/>
</dbReference>
<organism evidence="2 3">
    <name type="scientific">Kitasatospora griseola</name>
    <name type="common">Streptomyces griseolosporeus</name>
    <dbReference type="NCBI Taxonomy" id="2064"/>
    <lineage>
        <taxon>Bacteria</taxon>
        <taxon>Bacillati</taxon>
        <taxon>Actinomycetota</taxon>
        <taxon>Actinomycetes</taxon>
        <taxon>Kitasatosporales</taxon>
        <taxon>Streptomycetaceae</taxon>
        <taxon>Kitasatospora</taxon>
    </lineage>
</organism>
<dbReference type="RefSeq" id="WP_043914015.1">
    <property type="nucleotide sequence ID" value="NZ_JXZB01000004.1"/>
</dbReference>
<dbReference type="PATRIC" id="fig|2064.6.peg.5048"/>
<accession>A0A0D0PI42</accession>
<feature type="compositionally biased region" description="Gly residues" evidence="1">
    <location>
        <begin position="77"/>
        <end position="88"/>
    </location>
</feature>
<gene>
    <name evidence="2" type="ORF">TR51_23550</name>
</gene>
<name>A0A0D0PI42_KITGR</name>
<evidence type="ECO:0000313" key="2">
    <source>
        <dbReference type="EMBL" id="KIQ62139.1"/>
    </source>
</evidence>
<sequence>MEALRLIKTVRHALVASRATGDILHQAWQSGLLTEAVGARIGDHDGEEFATLGQLLSEAGSHAASCLRPPPDRSRYGPGGVLGSGPGDWSGPPLVERLTELGELEPVLTELAGLLAEAGENLVVLACGAETESLYWACIDGLDANSECRDLVAELLREQRRTTAPDGASPEDGEAAQDADDPADTAALTAAAAFPEPEEEESAAAGGARREEPRLVVPLGPPVPAARAQAWAESSGSLVGAVSRRSESSPARSVLIEASSSCICSSSDLVVTGAPSVGVPGVGGSVQGSDMRGPLQLGGAG</sequence>
<protein>
    <submittedName>
        <fullName evidence="2">Uncharacterized protein</fullName>
    </submittedName>
</protein>
<reference evidence="2 3" key="1">
    <citation type="submission" date="2015-02" db="EMBL/GenBank/DDBJ databases">
        <title>Draft genome sequence of Kitasatospora griseola MF730-N6, a bafilomycin, terpentecin and satosporin producer.</title>
        <authorList>
            <person name="Arens J.C."/>
            <person name="Haltli B."/>
            <person name="Kerr R.G."/>
        </authorList>
    </citation>
    <scope>NUCLEOTIDE SEQUENCE [LARGE SCALE GENOMIC DNA]</scope>
    <source>
        <strain evidence="2 3">MF730-N6</strain>
    </source>
</reference>